<dbReference type="AlphaFoldDB" id="D3FEQ3"/>
<dbReference type="KEGG" id="cwo:Cwoe_1298"/>
<evidence type="ECO:0000313" key="7">
    <source>
        <dbReference type="Proteomes" id="UP000008229"/>
    </source>
</evidence>
<dbReference type="GO" id="GO:0006355">
    <property type="term" value="P:regulation of DNA-templated transcription"/>
    <property type="evidence" value="ECO:0007669"/>
    <property type="project" value="InterPro"/>
</dbReference>
<dbReference type="PANTHER" id="PTHR43214:SF43">
    <property type="entry name" value="TWO-COMPONENT RESPONSE REGULATOR"/>
    <property type="match status" value="1"/>
</dbReference>
<dbReference type="PROSITE" id="PS50110">
    <property type="entry name" value="RESPONSE_REGULATORY"/>
    <property type="match status" value="1"/>
</dbReference>
<sequence>MTETDSDGAHGAQIRVVIADDHRVVRSGLRMVLDAEPDIAVVAEAGDVPSAERAVRAHHPHVLVLDLNMPGEQSLPAIPRLVAELPETAVVVLTMQQDPAFAREALRSGARGYVLKEAADDELVQAVRLAREGRTYLNPELGARMAAEPPPSGPPDDLTARELEVLRLIALGHTNAEIAQQLFLSIRTVESHRAHIQQKVRRSSRAELVRYALDHGLMDATAPGSGPV</sequence>
<reference evidence="6 7" key="1">
    <citation type="journal article" date="2010" name="Stand. Genomic Sci.">
        <title>Complete genome sequence of Conexibacter woesei type strain (ID131577).</title>
        <authorList>
            <person name="Pukall R."/>
            <person name="Lapidus A."/>
            <person name="Glavina Del Rio T."/>
            <person name="Copeland A."/>
            <person name="Tice H."/>
            <person name="Cheng J.-F."/>
            <person name="Lucas S."/>
            <person name="Chen F."/>
            <person name="Nolan M."/>
            <person name="Bruce D."/>
            <person name="Goodwin L."/>
            <person name="Pitluck S."/>
            <person name="Mavromatis K."/>
            <person name="Ivanova N."/>
            <person name="Ovchinnikova G."/>
            <person name="Pati A."/>
            <person name="Chen A."/>
            <person name="Palaniappan K."/>
            <person name="Land M."/>
            <person name="Hauser L."/>
            <person name="Chang Y.-J."/>
            <person name="Jeffries C.D."/>
            <person name="Chain P."/>
            <person name="Meincke L."/>
            <person name="Sims D."/>
            <person name="Brettin T."/>
            <person name="Detter J.C."/>
            <person name="Rohde M."/>
            <person name="Goeker M."/>
            <person name="Bristow J."/>
            <person name="Eisen J.A."/>
            <person name="Markowitz V."/>
            <person name="Kyrpides N.C."/>
            <person name="Klenk H.-P."/>
            <person name="Hugenholtz P."/>
        </authorList>
    </citation>
    <scope>NUCLEOTIDE SEQUENCE [LARGE SCALE GENOMIC DNA]</scope>
    <source>
        <strain evidence="7">DSM 14684 / CIP 108061 / JCM 11494 / NBRC 100937 / ID131577</strain>
    </source>
</reference>
<dbReference type="EMBL" id="CP001854">
    <property type="protein sequence ID" value="ADB49727.1"/>
    <property type="molecule type" value="Genomic_DNA"/>
</dbReference>
<proteinExistence type="predicted"/>
<dbReference type="RefSeq" id="WP_012932778.1">
    <property type="nucleotide sequence ID" value="NC_013739.1"/>
</dbReference>
<protein>
    <submittedName>
        <fullName evidence="6">Two component transcriptional regulator, LuxR family</fullName>
    </submittedName>
</protein>
<dbReference type="Proteomes" id="UP000008229">
    <property type="component" value="Chromosome"/>
</dbReference>
<feature type="domain" description="HTH luxR-type" evidence="4">
    <location>
        <begin position="151"/>
        <end position="216"/>
    </location>
</feature>
<dbReference type="Pfam" id="PF00072">
    <property type="entry name" value="Response_reg"/>
    <property type="match status" value="1"/>
</dbReference>
<evidence type="ECO:0000259" key="4">
    <source>
        <dbReference type="PROSITE" id="PS50043"/>
    </source>
</evidence>
<evidence type="ECO:0000256" key="3">
    <source>
        <dbReference type="PROSITE-ProRule" id="PRU00169"/>
    </source>
</evidence>
<gene>
    <name evidence="6" type="ordered locus">Cwoe_1298</name>
</gene>
<dbReference type="InterPro" id="IPR001789">
    <property type="entry name" value="Sig_transdc_resp-reg_receiver"/>
</dbReference>
<dbReference type="HOGENOM" id="CLU_000445_90_1_11"/>
<keyword evidence="7" id="KW-1185">Reference proteome</keyword>
<evidence type="ECO:0000256" key="1">
    <source>
        <dbReference type="ARBA" id="ARBA00022553"/>
    </source>
</evidence>
<dbReference type="SUPFAM" id="SSF46894">
    <property type="entry name" value="C-terminal effector domain of the bipartite response regulators"/>
    <property type="match status" value="1"/>
</dbReference>
<dbReference type="InterPro" id="IPR058245">
    <property type="entry name" value="NreC/VraR/RcsB-like_REC"/>
</dbReference>
<evidence type="ECO:0000256" key="2">
    <source>
        <dbReference type="ARBA" id="ARBA00023125"/>
    </source>
</evidence>
<dbReference type="CDD" id="cd17535">
    <property type="entry name" value="REC_NarL-like"/>
    <property type="match status" value="1"/>
</dbReference>
<dbReference type="PANTHER" id="PTHR43214">
    <property type="entry name" value="TWO-COMPONENT RESPONSE REGULATOR"/>
    <property type="match status" value="1"/>
</dbReference>
<feature type="domain" description="Response regulatory" evidence="5">
    <location>
        <begin position="15"/>
        <end position="131"/>
    </location>
</feature>
<reference evidence="7" key="2">
    <citation type="submission" date="2010-01" db="EMBL/GenBank/DDBJ databases">
        <title>The complete genome of Conexibacter woesei DSM 14684.</title>
        <authorList>
            <consortium name="US DOE Joint Genome Institute (JGI-PGF)"/>
            <person name="Lucas S."/>
            <person name="Copeland A."/>
            <person name="Lapidus A."/>
            <person name="Glavina del Rio T."/>
            <person name="Dalin E."/>
            <person name="Tice H."/>
            <person name="Bruce D."/>
            <person name="Goodwin L."/>
            <person name="Pitluck S."/>
            <person name="Kyrpides N."/>
            <person name="Mavromatis K."/>
            <person name="Ivanova N."/>
            <person name="Mikhailova N."/>
            <person name="Chertkov O."/>
            <person name="Brettin T."/>
            <person name="Detter J.C."/>
            <person name="Han C."/>
            <person name="Larimer F."/>
            <person name="Land M."/>
            <person name="Hauser L."/>
            <person name="Markowitz V."/>
            <person name="Cheng J.-F."/>
            <person name="Hugenholtz P."/>
            <person name="Woyke T."/>
            <person name="Wu D."/>
            <person name="Pukall R."/>
            <person name="Steenblock K."/>
            <person name="Schneider S."/>
            <person name="Klenk H.-P."/>
            <person name="Eisen J.A."/>
        </authorList>
    </citation>
    <scope>NUCLEOTIDE SEQUENCE [LARGE SCALE GENOMIC DNA]</scope>
    <source>
        <strain evidence="7">DSM 14684 / CIP 108061 / JCM 11494 / NBRC 100937 / ID131577</strain>
    </source>
</reference>
<dbReference type="SMART" id="SM00448">
    <property type="entry name" value="REC"/>
    <property type="match status" value="1"/>
</dbReference>
<organism evidence="6 7">
    <name type="scientific">Conexibacter woesei (strain DSM 14684 / CCUG 47730 / CIP 108061 / JCM 11494 / NBRC 100937 / ID131577)</name>
    <dbReference type="NCBI Taxonomy" id="469383"/>
    <lineage>
        <taxon>Bacteria</taxon>
        <taxon>Bacillati</taxon>
        <taxon>Actinomycetota</taxon>
        <taxon>Thermoleophilia</taxon>
        <taxon>Solirubrobacterales</taxon>
        <taxon>Conexibacteraceae</taxon>
        <taxon>Conexibacter</taxon>
    </lineage>
</organism>
<dbReference type="SMART" id="SM00421">
    <property type="entry name" value="HTH_LUXR"/>
    <property type="match status" value="1"/>
</dbReference>
<dbReference type="InterPro" id="IPR000792">
    <property type="entry name" value="Tscrpt_reg_LuxR_C"/>
</dbReference>
<dbReference type="STRING" id="469383.Cwoe_1298"/>
<dbReference type="Pfam" id="PF00196">
    <property type="entry name" value="GerE"/>
    <property type="match status" value="1"/>
</dbReference>
<keyword evidence="2" id="KW-0238">DNA-binding</keyword>
<accession>D3FEQ3</accession>
<dbReference type="GO" id="GO:0003677">
    <property type="term" value="F:DNA binding"/>
    <property type="evidence" value="ECO:0007669"/>
    <property type="project" value="UniProtKB-KW"/>
</dbReference>
<dbReference type="GO" id="GO:0000160">
    <property type="term" value="P:phosphorelay signal transduction system"/>
    <property type="evidence" value="ECO:0007669"/>
    <property type="project" value="InterPro"/>
</dbReference>
<dbReference type="Gene3D" id="3.40.50.2300">
    <property type="match status" value="1"/>
</dbReference>
<evidence type="ECO:0000259" key="5">
    <source>
        <dbReference type="PROSITE" id="PS50110"/>
    </source>
</evidence>
<dbReference type="PRINTS" id="PR00038">
    <property type="entry name" value="HTHLUXR"/>
</dbReference>
<keyword evidence="1 3" id="KW-0597">Phosphoprotein</keyword>
<feature type="modified residue" description="4-aspartylphosphate" evidence="3">
    <location>
        <position position="66"/>
    </location>
</feature>
<dbReference type="InterPro" id="IPR039420">
    <property type="entry name" value="WalR-like"/>
</dbReference>
<dbReference type="CDD" id="cd06170">
    <property type="entry name" value="LuxR_C_like"/>
    <property type="match status" value="1"/>
</dbReference>
<dbReference type="SUPFAM" id="SSF52172">
    <property type="entry name" value="CheY-like"/>
    <property type="match status" value="1"/>
</dbReference>
<evidence type="ECO:0000313" key="6">
    <source>
        <dbReference type="EMBL" id="ADB49727.1"/>
    </source>
</evidence>
<dbReference type="InterPro" id="IPR016032">
    <property type="entry name" value="Sig_transdc_resp-reg_C-effctor"/>
</dbReference>
<dbReference type="PROSITE" id="PS00622">
    <property type="entry name" value="HTH_LUXR_1"/>
    <property type="match status" value="1"/>
</dbReference>
<dbReference type="eggNOG" id="COG2197">
    <property type="taxonomic scope" value="Bacteria"/>
</dbReference>
<name>D3FEQ3_CONWI</name>
<dbReference type="PROSITE" id="PS50043">
    <property type="entry name" value="HTH_LUXR_2"/>
    <property type="match status" value="1"/>
</dbReference>
<dbReference type="InterPro" id="IPR011006">
    <property type="entry name" value="CheY-like_superfamily"/>
</dbReference>